<dbReference type="Proteomes" id="UP001172082">
    <property type="component" value="Unassembled WGS sequence"/>
</dbReference>
<evidence type="ECO:0000313" key="2">
    <source>
        <dbReference type="Proteomes" id="UP001172082"/>
    </source>
</evidence>
<comment type="caution">
    <text evidence="1">The sequence shown here is derived from an EMBL/GenBank/DDBJ whole genome shotgun (WGS) entry which is preliminary data.</text>
</comment>
<accession>A0ABT8L184</accession>
<organism evidence="1 2">
    <name type="scientific">Splendidivirga corallicola</name>
    <dbReference type="NCBI Taxonomy" id="3051826"/>
    <lineage>
        <taxon>Bacteria</taxon>
        <taxon>Pseudomonadati</taxon>
        <taxon>Bacteroidota</taxon>
        <taxon>Cytophagia</taxon>
        <taxon>Cytophagales</taxon>
        <taxon>Splendidivirgaceae</taxon>
        <taxon>Splendidivirga</taxon>
    </lineage>
</organism>
<gene>
    <name evidence="1" type="ORF">QQ008_29685</name>
</gene>
<dbReference type="RefSeq" id="WP_346755615.1">
    <property type="nucleotide sequence ID" value="NZ_JAUJEA010000021.1"/>
</dbReference>
<name>A0ABT8L184_9BACT</name>
<protein>
    <submittedName>
        <fullName evidence="1">Uncharacterized protein</fullName>
    </submittedName>
</protein>
<dbReference type="EMBL" id="JAUJEA010000021">
    <property type="protein sequence ID" value="MDN5205593.1"/>
    <property type="molecule type" value="Genomic_DNA"/>
</dbReference>
<keyword evidence="2" id="KW-1185">Reference proteome</keyword>
<evidence type="ECO:0000313" key="1">
    <source>
        <dbReference type="EMBL" id="MDN5205593.1"/>
    </source>
</evidence>
<sequence length="219" mass="26494">MKSELDEIIEYHQLEIVHLEKTIDQAIQESDYISAHHHWEILWRVKNNLRVFEKIKDSNYERKQLIERLKRMDRYGAFESYEKYADRSYPTQPKKKFIDSQEIDDKLLELQEGKLRGLKLYLIKKQNLFLEFTQVSKNLLRITITPYDKLTQEFSLMLESCQSGLESVGFKFNKNENHLEMYQTLENFKDLTKIKTILARMMFDVFSFNWDKPAHLSYY</sequence>
<reference evidence="1" key="1">
    <citation type="submission" date="2023-06" db="EMBL/GenBank/DDBJ databases">
        <title>Genomic of Parafulvivirga corallium.</title>
        <authorList>
            <person name="Wang G."/>
        </authorList>
    </citation>
    <scope>NUCLEOTIDE SEQUENCE</scope>
    <source>
        <strain evidence="1">BMA10</strain>
    </source>
</reference>
<proteinExistence type="predicted"/>